<organism evidence="3 4">
    <name type="scientific">Algimonas porphyrae</name>
    <dbReference type="NCBI Taxonomy" id="1128113"/>
    <lineage>
        <taxon>Bacteria</taxon>
        <taxon>Pseudomonadati</taxon>
        <taxon>Pseudomonadota</taxon>
        <taxon>Alphaproteobacteria</taxon>
        <taxon>Maricaulales</taxon>
        <taxon>Robiginitomaculaceae</taxon>
        <taxon>Algimonas</taxon>
    </lineage>
</organism>
<keyword evidence="1" id="KW-0378">Hydrolase</keyword>
<dbReference type="PANTHER" id="PTHR48081:SF8">
    <property type="entry name" value="ALPHA_BETA HYDROLASE FOLD-3 DOMAIN-CONTAINING PROTEIN-RELATED"/>
    <property type="match status" value="1"/>
</dbReference>
<dbReference type="RefSeq" id="WP_284373944.1">
    <property type="nucleotide sequence ID" value="NZ_BSNJ01000007.1"/>
</dbReference>
<dbReference type="Proteomes" id="UP001161390">
    <property type="component" value="Unassembled WGS sequence"/>
</dbReference>
<feature type="domain" description="Alpha/beta hydrolase fold-3" evidence="2">
    <location>
        <begin position="79"/>
        <end position="281"/>
    </location>
</feature>
<dbReference type="Pfam" id="PF07859">
    <property type="entry name" value="Abhydrolase_3"/>
    <property type="match status" value="1"/>
</dbReference>
<reference evidence="3" key="1">
    <citation type="journal article" date="2014" name="Int. J. Syst. Evol. Microbiol.">
        <title>Complete genome of a new Firmicutes species belonging to the dominant human colonic microbiota ('Ruminococcus bicirculans') reveals two chromosomes and a selective capacity to utilize plant glucans.</title>
        <authorList>
            <consortium name="NISC Comparative Sequencing Program"/>
            <person name="Wegmann U."/>
            <person name="Louis P."/>
            <person name="Goesmann A."/>
            <person name="Henrissat B."/>
            <person name="Duncan S.H."/>
            <person name="Flint H.J."/>
        </authorList>
    </citation>
    <scope>NUCLEOTIDE SEQUENCE</scope>
    <source>
        <strain evidence="3">NBRC 108216</strain>
    </source>
</reference>
<accession>A0ABQ5V372</accession>
<dbReference type="InterPro" id="IPR050300">
    <property type="entry name" value="GDXG_lipolytic_enzyme"/>
</dbReference>
<dbReference type="SUPFAM" id="SSF53474">
    <property type="entry name" value="alpha/beta-Hydrolases"/>
    <property type="match status" value="1"/>
</dbReference>
<sequence>MKTPKTLIESLSEALSEQFSKLSPDEQFLDRFQDNFRRMTRRFDVPGPEVRVRDEFEINGVKVQLFIPFGPLSAMGPTLIYAHGGGFVTCDTQTHEGIIRRLANASLCRVISVEYRLAPEHPFPAAPDDVNMVVEWALSGHGRSRGIDPDNIAVGGDSAGGNMAAWLAQVHRDRLKAQILFYPMMQMQDIKPPNPGPQDWLQIGTVALKYIQEHYVAGADPTDPKISPLFEPDLDGLPPAFVLTCGLDPLRDEGRLYVDKMREAGNLVEYRYEKTMPHGFLNFAKAFPRANTLPIEAAEFLRRQFEILPD</sequence>
<dbReference type="EMBL" id="BSNJ01000007">
    <property type="protein sequence ID" value="GLQ21898.1"/>
    <property type="molecule type" value="Genomic_DNA"/>
</dbReference>
<proteinExistence type="predicted"/>
<dbReference type="PANTHER" id="PTHR48081">
    <property type="entry name" value="AB HYDROLASE SUPERFAMILY PROTEIN C4A8.06C"/>
    <property type="match status" value="1"/>
</dbReference>
<evidence type="ECO:0000259" key="2">
    <source>
        <dbReference type="Pfam" id="PF07859"/>
    </source>
</evidence>
<dbReference type="InterPro" id="IPR029058">
    <property type="entry name" value="AB_hydrolase_fold"/>
</dbReference>
<dbReference type="Gene3D" id="3.40.50.1820">
    <property type="entry name" value="alpha/beta hydrolase"/>
    <property type="match status" value="1"/>
</dbReference>
<keyword evidence="4" id="KW-1185">Reference proteome</keyword>
<dbReference type="InterPro" id="IPR013094">
    <property type="entry name" value="AB_hydrolase_3"/>
</dbReference>
<evidence type="ECO:0000313" key="3">
    <source>
        <dbReference type="EMBL" id="GLQ21898.1"/>
    </source>
</evidence>
<protein>
    <recommendedName>
        <fullName evidence="2">Alpha/beta hydrolase fold-3 domain-containing protein</fullName>
    </recommendedName>
</protein>
<evidence type="ECO:0000313" key="4">
    <source>
        <dbReference type="Proteomes" id="UP001161390"/>
    </source>
</evidence>
<reference evidence="3" key="2">
    <citation type="submission" date="2023-01" db="EMBL/GenBank/DDBJ databases">
        <title>Draft genome sequence of Algimonas porphyrae strain NBRC 108216.</title>
        <authorList>
            <person name="Sun Q."/>
            <person name="Mori K."/>
        </authorList>
    </citation>
    <scope>NUCLEOTIDE SEQUENCE</scope>
    <source>
        <strain evidence="3">NBRC 108216</strain>
    </source>
</reference>
<evidence type="ECO:0000256" key="1">
    <source>
        <dbReference type="ARBA" id="ARBA00022801"/>
    </source>
</evidence>
<comment type="caution">
    <text evidence="3">The sequence shown here is derived from an EMBL/GenBank/DDBJ whole genome shotgun (WGS) entry which is preliminary data.</text>
</comment>
<name>A0ABQ5V372_9PROT</name>
<gene>
    <name evidence="3" type="ORF">GCM10007854_28530</name>
</gene>